<dbReference type="EMBL" id="JABSTR010000007">
    <property type="protein sequence ID" value="KAH9374907.1"/>
    <property type="molecule type" value="Genomic_DNA"/>
</dbReference>
<comment type="caution">
    <text evidence="2">The sequence shown here is derived from an EMBL/GenBank/DDBJ whole genome shotgun (WGS) entry which is preliminary data.</text>
</comment>
<dbReference type="SUPFAM" id="SSF54695">
    <property type="entry name" value="POZ domain"/>
    <property type="match status" value="1"/>
</dbReference>
<dbReference type="Proteomes" id="UP000821853">
    <property type="component" value="Chromosome 5"/>
</dbReference>
<evidence type="ECO:0000259" key="1">
    <source>
        <dbReference type="PROSITE" id="PS50097"/>
    </source>
</evidence>
<evidence type="ECO:0000313" key="3">
    <source>
        <dbReference type="Proteomes" id="UP000821853"/>
    </source>
</evidence>
<dbReference type="InterPro" id="IPR000210">
    <property type="entry name" value="BTB/POZ_dom"/>
</dbReference>
<organism evidence="2 3">
    <name type="scientific">Haemaphysalis longicornis</name>
    <name type="common">Bush tick</name>
    <dbReference type="NCBI Taxonomy" id="44386"/>
    <lineage>
        <taxon>Eukaryota</taxon>
        <taxon>Metazoa</taxon>
        <taxon>Ecdysozoa</taxon>
        <taxon>Arthropoda</taxon>
        <taxon>Chelicerata</taxon>
        <taxon>Arachnida</taxon>
        <taxon>Acari</taxon>
        <taxon>Parasitiformes</taxon>
        <taxon>Ixodida</taxon>
        <taxon>Ixodoidea</taxon>
        <taxon>Ixodidae</taxon>
        <taxon>Haemaphysalinae</taxon>
        <taxon>Haemaphysalis</taxon>
    </lineage>
</organism>
<dbReference type="Pfam" id="PF00651">
    <property type="entry name" value="BTB"/>
    <property type="match status" value="1"/>
</dbReference>
<name>A0A9J6GI11_HAELO</name>
<dbReference type="FunFam" id="3.30.710.10:FF:000159">
    <property type="entry name" value="Speckle-type POZ protein B"/>
    <property type="match status" value="1"/>
</dbReference>
<dbReference type="InterPro" id="IPR011333">
    <property type="entry name" value="SKP1/BTB/POZ_sf"/>
</dbReference>
<dbReference type="PANTHER" id="PTHR24413">
    <property type="entry name" value="SPECKLE-TYPE POZ PROTEIN"/>
    <property type="match status" value="1"/>
</dbReference>
<evidence type="ECO:0000313" key="2">
    <source>
        <dbReference type="EMBL" id="KAH9374907.1"/>
    </source>
</evidence>
<dbReference type="PROSITE" id="PS50097">
    <property type="entry name" value="BTB"/>
    <property type="match status" value="1"/>
</dbReference>
<keyword evidence="3" id="KW-1185">Reference proteome</keyword>
<dbReference type="SMART" id="SM00225">
    <property type="entry name" value="BTB"/>
    <property type="match status" value="1"/>
</dbReference>
<accession>A0A9J6GI11</accession>
<dbReference type="Gene3D" id="3.30.710.10">
    <property type="entry name" value="Potassium Channel Kv1.1, Chain A"/>
    <property type="match status" value="1"/>
</dbReference>
<feature type="domain" description="BTB" evidence="1">
    <location>
        <begin position="53"/>
        <end position="120"/>
    </location>
</feature>
<dbReference type="VEuPathDB" id="VectorBase:HLOH_042133"/>
<sequence length="126" mass="14547">MDSKRKLFPDDNLTVHCKVRVFQDSEAKTISAAFATCRLKQNLHDLFESQKFSDFTLNVGGKEIKAHRNILAARSPVFAAMFEHDMREKLESRVDITDVDYDTMLQVVRFIYTGRTPKTDGWPTVF</sequence>
<reference evidence="2 3" key="1">
    <citation type="journal article" date="2020" name="Cell">
        <title>Large-Scale Comparative Analyses of Tick Genomes Elucidate Their Genetic Diversity and Vector Capacities.</title>
        <authorList>
            <consortium name="Tick Genome and Microbiome Consortium (TIGMIC)"/>
            <person name="Jia N."/>
            <person name="Wang J."/>
            <person name="Shi W."/>
            <person name="Du L."/>
            <person name="Sun Y."/>
            <person name="Zhan W."/>
            <person name="Jiang J.F."/>
            <person name="Wang Q."/>
            <person name="Zhang B."/>
            <person name="Ji P."/>
            <person name="Bell-Sakyi L."/>
            <person name="Cui X.M."/>
            <person name="Yuan T.T."/>
            <person name="Jiang B.G."/>
            <person name="Yang W.F."/>
            <person name="Lam T.T."/>
            <person name="Chang Q.C."/>
            <person name="Ding S.J."/>
            <person name="Wang X.J."/>
            <person name="Zhu J.G."/>
            <person name="Ruan X.D."/>
            <person name="Zhao L."/>
            <person name="Wei J.T."/>
            <person name="Ye R.Z."/>
            <person name="Que T.C."/>
            <person name="Du C.H."/>
            <person name="Zhou Y.H."/>
            <person name="Cheng J.X."/>
            <person name="Dai P.F."/>
            <person name="Guo W.B."/>
            <person name="Han X.H."/>
            <person name="Huang E.J."/>
            <person name="Li L.F."/>
            <person name="Wei W."/>
            <person name="Gao Y.C."/>
            <person name="Liu J.Z."/>
            <person name="Shao H.Z."/>
            <person name="Wang X."/>
            <person name="Wang C.C."/>
            <person name="Yang T.C."/>
            <person name="Huo Q.B."/>
            <person name="Li W."/>
            <person name="Chen H.Y."/>
            <person name="Chen S.E."/>
            <person name="Zhou L.G."/>
            <person name="Ni X.B."/>
            <person name="Tian J.H."/>
            <person name="Sheng Y."/>
            <person name="Liu T."/>
            <person name="Pan Y.S."/>
            <person name="Xia L.Y."/>
            <person name="Li J."/>
            <person name="Zhao F."/>
            <person name="Cao W.C."/>
        </authorList>
    </citation>
    <scope>NUCLEOTIDE SEQUENCE [LARGE SCALE GENOMIC DNA]</scope>
    <source>
        <strain evidence="2">HaeL-2018</strain>
    </source>
</reference>
<protein>
    <recommendedName>
        <fullName evidence="1">BTB domain-containing protein</fullName>
    </recommendedName>
</protein>
<gene>
    <name evidence="2" type="ORF">HPB48_000884</name>
</gene>
<dbReference type="AlphaFoldDB" id="A0A9J6GI11"/>
<dbReference type="OMA" id="IGYLWST"/>
<proteinExistence type="predicted"/>
<dbReference type="OrthoDB" id="6510073at2759"/>